<feature type="transmembrane region" description="Helical" evidence="1">
    <location>
        <begin position="67"/>
        <end position="86"/>
    </location>
</feature>
<keyword evidence="4" id="KW-1185">Reference proteome</keyword>
<organism evidence="2 4">
    <name type="scientific">Medicago truncatula</name>
    <name type="common">Barrel medic</name>
    <name type="synonym">Medicago tribuloides</name>
    <dbReference type="NCBI Taxonomy" id="3880"/>
    <lineage>
        <taxon>Eukaryota</taxon>
        <taxon>Viridiplantae</taxon>
        <taxon>Streptophyta</taxon>
        <taxon>Embryophyta</taxon>
        <taxon>Tracheophyta</taxon>
        <taxon>Spermatophyta</taxon>
        <taxon>Magnoliopsida</taxon>
        <taxon>eudicotyledons</taxon>
        <taxon>Gunneridae</taxon>
        <taxon>Pentapetalae</taxon>
        <taxon>rosids</taxon>
        <taxon>fabids</taxon>
        <taxon>Fabales</taxon>
        <taxon>Fabaceae</taxon>
        <taxon>Papilionoideae</taxon>
        <taxon>50 kb inversion clade</taxon>
        <taxon>NPAAA clade</taxon>
        <taxon>Hologalegina</taxon>
        <taxon>IRL clade</taxon>
        <taxon>Trifolieae</taxon>
        <taxon>Medicago</taxon>
    </lineage>
</organism>
<keyword evidence="1 2" id="KW-0812">Transmembrane</keyword>
<dbReference type="SUPFAM" id="SSF48371">
    <property type="entry name" value="ARM repeat"/>
    <property type="match status" value="1"/>
</dbReference>
<evidence type="ECO:0000313" key="2">
    <source>
        <dbReference type="EMBL" id="KEH32314.1"/>
    </source>
</evidence>
<gene>
    <name evidence="2" type="ordered locus">MTR_4g120460</name>
</gene>
<evidence type="ECO:0000313" key="4">
    <source>
        <dbReference type="Proteomes" id="UP000002051"/>
    </source>
</evidence>
<evidence type="ECO:0000313" key="3">
    <source>
        <dbReference type="EnsemblPlants" id="KEH32314"/>
    </source>
</evidence>
<dbReference type="EMBL" id="CM001220">
    <property type="protein sequence ID" value="KEH32314.1"/>
    <property type="molecule type" value="Genomic_DNA"/>
</dbReference>
<reference evidence="2 4" key="2">
    <citation type="journal article" date="2014" name="BMC Genomics">
        <title>An improved genome release (version Mt4.0) for the model legume Medicago truncatula.</title>
        <authorList>
            <person name="Tang H."/>
            <person name="Krishnakumar V."/>
            <person name="Bidwell S."/>
            <person name="Rosen B."/>
            <person name="Chan A."/>
            <person name="Zhou S."/>
            <person name="Gentzbittel L."/>
            <person name="Childs K.L."/>
            <person name="Yandell M."/>
            <person name="Gundlach H."/>
            <person name="Mayer K.F."/>
            <person name="Schwartz D.C."/>
            <person name="Town C.D."/>
        </authorList>
    </citation>
    <scope>GENOME REANNOTATION</scope>
    <source>
        <strain evidence="2">A17</strain>
        <strain evidence="3 4">cv. Jemalong A17</strain>
    </source>
</reference>
<dbReference type="AlphaFoldDB" id="A0A072UR67"/>
<dbReference type="PANTHER" id="PTHR13389">
    <property type="entry name" value="PUMILIO HOMOLOG 3"/>
    <property type="match status" value="1"/>
</dbReference>
<sequence>MPSETKVRNELLLARQICAKHCSQAERDEVFEELRPHFLNLAYNAYAVHLVKKTVDNANVLLERNNWQALSLVFMFMLLLLFVTWLDQLVSTGRSGGILHPFLDDKINSLHKAIASLAAVLKSEDSQEEHVLENFFSRCREPISYVLFFSAFLESSDSKVQNLAEKELQP</sequence>
<reference evidence="2 4" key="1">
    <citation type="journal article" date="2011" name="Nature">
        <title>The Medicago genome provides insight into the evolution of rhizobial symbioses.</title>
        <authorList>
            <person name="Young N.D."/>
            <person name="Debelle F."/>
            <person name="Oldroyd G.E."/>
            <person name="Geurts R."/>
            <person name="Cannon S.B."/>
            <person name="Udvardi M.K."/>
            <person name="Benedito V.A."/>
            <person name="Mayer K.F."/>
            <person name="Gouzy J."/>
            <person name="Schoof H."/>
            <person name="Van de Peer Y."/>
            <person name="Proost S."/>
            <person name="Cook D.R."/>
            <person name="Meyers B.C."/>
            <person name="Spannagl M."/>
            <person name="Cheung F."/>
            <person name="De Mita S."/>
            <person name="Krishnakumar V."/>
            <person name="Gundlach H."/>
            <person name="Zhou S."/>
            <person name="Mudge J."/>
            <person name="Bharti A.K."/>
            <person name="Murray J.D."/>
            <person name="Naoumkina M.A."/>
            <person name="Rosen B."/>
            <person name="Silverstein K.A."/>
            <person name="Tang H."/>
            <person name="Rombauts S."/>
            <person name="Zhao P.X."/>
            <person name="Zhou P."/>
            <person name="Barbe V."/>
            <person name="Bardou P."/>
            <person name="Bechner M."/>
            <person name="Bellec A."/>
            <person name="Berger A."/>
            <person name="Berges H."/>
            <person name="Bidwell S."/>
            <person name="Bisseling T."/>
            <person name="Choisne N."/>
            <person name="Couloux A."/>
            <person name="Denny R."/>
            <person name="Deshpande S."/>
            <person name="Dai X."/>
            <person name="Doyle J.J."/>
            <person name="Dudez A.M."/>
            <person name="Farmer A.D."/>
            <person name="Fouteau S."/>
            <person name="Franken C."/>
            <person name="Gibelin C."/>
            <person name="Gish J."/>
            <person name="Goldstein S."/>
            <person name="Gonzalez A.J."/>
            <person name="Green P.J."/>
            <person name="Hallab A."/>
            <person name="Hartog M."/>
            <person name="Hua A."/>
            <person name="Humphray S.J."/>
            <person name="Jeong D.H."/>
            <person name="Jing Y."/>
            <person name="Jocker A."/>
            <person name="Kenton S.M."/>
            <person name="Kim D.J."/>
            <person name="Klee K."/>
            <person name="Lai H."/>
            <person name="Lang C."/>
            <person name="Lin S."/>
            <person name="Macmil S.L."/>
            <person name="Magdelenat G."/>
            <person name="Matthews L."/>
            <person name="McCorrison J."/>
            <person name="Monaghan E.L."/>
            <person name="Mun J.H."/>
            <person name="Najar F.Z."/>
            <person name="Nicholson C."/>
            <person name="Noirot C."/>
            <person name="O'Bleness M."/>
            <person name="Paule C.R."/>
            <person name="Poulain J."/>
            <person name="Prion F."/>
            <person name="Qin B."/>
            <person name="Qu C."/>
            <person name="Retzel E.F."/>
            <person name="Riddle C."/>
            <person name="Sallet E."/>
            <person name="Samain S."/>
            <person name="Samson N."/>
            <person name="Sanders I."/>
            <person name="Saurat O."/>
            <person name="Scarpelli C."/>
            <person name="Schiex T."/>
            <person name="Segurens B."/>
            <person name="Severin A.J."/>
            <person name="Sherrier D.J."/>
            <person name="Shi R."/>
            <person name="Sims S."/>
            <person name="Singer S.R."/>
            <person name="Sinharoy S."/>
            <person name="Sterck L."/>
            <person name="Viollet A."/>
            <person name="Wang B.B."/>
            <person name="Wang K."/>
            <person name="Wang M."/>
            <person name="Wang X."/>
            <person name="Warfsmann J."/>
            <person name="Weissenbach J."/>
            <person name="White D.D."/>
            <person name="White J.D."/>
            <person name="Wiley G.B."/>
            <person name="Wincker P."/>
            <person name="Xing Y."/>
            <person name="Yang L."/>
            <person name="Yao Z."/>
            <person name="Ying F."/>
            <person name="Zhai J."/>
            <person name="Zhou L."/>
            <person name="Zuber A."/>
            <person name="Denarie J."/>
            <person name="Dixon R.A."/>
            <person name="May G.D."/>
            <person name="Schwartz D.C."/>
            <person name="Rogers J."/>
            <person name="Quetier F."/>
            <person name="Town C.D."/>
            <person name="Roe B.A."/>
        </authorList>
    </citation>
    <scope>NUCLEOTIDE SEQUENCE [LARGE SCALE GENOMIC DNA]</scope>
    <source>
        <strain evidence="2">A17</strain>
        <strain evidence="3 4">cv. Jemalong A17</strain>
    </source>
</reference>
<dbReference type="Gene3D" id="1.25.10.10">
    <property type="entry name" value="Leucine-rich Repeat Variant"/>
    <property type="match status" value="1"/>
</dbReference>
<name>A0A072UR67_MEDTR</name>
<dbReference type="GO" id="GO:0003723">
    <property type="term" value="F:RNA binding"/>
    <property type="evidence" value="ECO:0007669"/>
    <property type="project" value="InterPro"/>
</dbReference>
<dbReference type="InterPro" id="IPR040059">
    <property type="entry name" value="PUM3"/>
</dbReference>
<dbReference type="InterPro" id="IPR016024">
    <property type="entry name" value="ARM-type_fold"/>
</dbReference>
<protein>
    <submittedName>
        <fullName evidence="2">Transmembrane protein, putative</fullName>
    </submittedName>
</protein>
<evidence type="ECO:0000256" key="1">
    <source>
        <dbReference type="SAM" id="Phobius"/>
    </source>
</evidence>
<keyword evidence="1" id="KW-1133">Transmembrane helix</keyword>
<keyword evidence="1" id="KW-0472">Membrane</keyword>
<accession>A0A072UR67</accession>
<dbReference type="EnsemblPlants" id="KEH32314">
    <property type="protein sequence ID" value="KEH32314"/>
    <property type="gene ID" value="MTR_4g120460"/>
</dbReference>
<dbReference type="InterPro" id="IPR011989">
    <property type="entry name" value="ARM-like"/>
</dbReference>
<dbReference type="Proteomes" id="UP000002051">
    <property type="component" value="Chromosome 4"/>
</dbReference>
<dbReference type="HOGENOM" id="CLU_1572987_0_0_1"/>
<dbReference type="STRING" id="3880.A0A072UR67"/>
<proteinExistence type="predicted"/>
<reference evidence="3" key="3">
    <citation type="submission" date="2015-04" db="UniProtKB">
        <authorList>
            <consortium name="EnsemblPlants"/>
        </authorList>
    </citation>
    <scope>IDENTIFICATION</scope>
    <source>
        <strain evidence="3">cv. Jemalong A17</strain>
    </source>
</reference>
<dbReference type="PANTHER" id="PTHR13389:SF0">
    <property type="entry name" value="PUMILIO HOMOLOG 3"/>
    <property type="match status" value="1"/>
</dbReference>